<reference evidence="2" key="1">
    <citation type="submission" date="2021-02" db="EMBL/GenBank/DDBJ databases">
        <authorList>
            <person name="Cremers G."/>
            <person name="Picone N."/>
        </authorList>
    </citation>
    <scope>NUCLEOTIDE SEQUENCE</scope>
    <source>
        <strain evidence="2">PQ17</strain>
    </source>
</reference>
<keyword evidence="1" id="KW-1133">Transmembrane helix</keyword>
<proteinExistence type="predicted"/>
<dbReference type="AlphaFoldDB" id="A0A8J2FMY6"/>
<accession>A0A8J2FMY6</accession>
<feature type="transmembrane region" description="Helical" evidence="1">
    <location>
        <begin position="28"/>
        <end position="47"/>
    </location>
</feature>
<evidence type="ECO:0000313" key="3">
    <source>
        <dbReference type="Proteomes" id="UP000663859"/>
    </source>
</evidence>
<keyword evidence="1" id="KW-0812">Transmembrane</keyword>
<protein>
    <submittedName>
        <fullName evidence="2">Uncharacterized protein</fullName>
    </submittedName>
</protein>
<evidence type="ECO:0000313" key="2">
    <source>
        <dbReference type="EMBL" id="CAF0691507.1"/>
    </source>
</evidence>
<gene>
    <name evidence="2" type="ORF">MPNT_100069</name>
</gene>
<evidence type="ECO:0000256" key="1">
    <source>
        <dbReference type="SAM" id="Phobius"/>
    </source>
</evidence>
<dbReference type="EMBL" id="CAJNOB010000002">
    <property type="protein sequence ID" value="CAF0691507.1"/>
    <property type="molecule type" value="Genomic_DNA"/>
</dbReference>
<sequence>MRFEYPAVVLGIFLLKDLRDGATKGHRAGMKILLVLAVIFSSLAFWGQRLFLVLGLEPAGIALPVGKAISLLLGAGCLSFAWRMELRELRRSFFPQAPQKELLILMIATALVLFFALFAAGELLDQLVTGPVR</sequence>
<dbReference type="Proteomes" id="UP000663859">
    <property type="component" value="Unassembled WGS sequence"/>
</dbReference>
<feature type="transmembrane region" description="Helical" evidence="1">
    <location>
        <begin position="59"/>
        <end position="82"/>
    </location>
</feature>
<comment type="caution">
    <text evidence="2">The sequence shown here is derived from an EMBL/GenBank/DDBJ whole genome shotgun (WGS) entry which is preliminary data.</text>
</comment>
<name>A0A8J2FMY6_9BACT</name>
<organism evidence="2 3">
    <name type="scientific">Candidatus Methylacidithermus pantelleriae</name>
    <dbReference type="NCBI Taxonomy" id="2744239"/>
    <lineage>
        <taxon>Bacteria</taxon>
        <taxon>Pseudomonadati</taxon>
        <taxon>Verrucomicrobiota</taxon>
        <taxon>Methylacidiphilae</taxon>
        <taxon>Methylacidiphilales</taxon>
        <taxon>Methylacidiphilaceae</taxon>
        <taxon>Candidatus Methylacidithermus</taxon>
    </lineage>
</organism>
<feature type="transmembrane region" description="Helical" evidence="1">
    <location>
        <begin position="102"/>
        <end position="121"/>
    </location>
</feature>
<keyword evidence="1" id="KW-0472">Membrane</keyword>
<keyword evidence="3" id="KW-1185">Reference proteome</keyword>